<name>E3NBM4_CAERE</name>
<keyword evidence="1" id="KW-0479">Metal-binding</keyword>
<dbReference type="CTD" id="9812484"/>
<dbReference type="eggNOG" id="KOG4185">
    <property type="taxonomic scope" value="Eukaryota"/>
</dbReference>
<dbReference type="HOGENOM" id="CLU_1448991_0_0_1"/>
<evidence type="ECO:0000256" key="3">
    <source>
        <dbReference type="ARBA" id="ARBA00022833"/>
    </source>
</evidence>
<reference evidence="7" key="1">
    <citation type="submission" date="2007-07" db="EMBL/GenBank/DDBJ databases">
        <title>PCAP assembly of the Caenorhabditis remanei genome.</title>
        <authorList>
            <consortium name="The Caenorhabditis remanei Sequencing Consortium"/>
            <person name="Wilson R.K."/>
        </authorList>
    </citation>
    <scope>NUCLEOTIDE SEQUENCE [LARGE SCALE GENOMIC DNA]</scope>
    <source>
        <strain evidence="7">PB4641</strain>
    </source>
</reference>
<dbReference type="PROSITE" id="PS50089">
    <property type="entry name" value="ZF_RING_2"/>
    <property type="match status" value="1"/>
</dbReference>
<dbReference type="GeneID" id="9812484"/>
<feature type="compositionally biased region" description="Polar residues" evidence="5">
    <location>
        <begin position="33"/>
        <end position="42"/>
    </location>
</feature>
<organism evidence="8">
    <name type="scientific">Caenorhabditis remanei</name>
    <name type="common">Caenorhabditis vulgaris</name>
    <dbReference type="NCBI Taxonomy" id="31234"/>
    <lineage>
        <taxon>Eukaryota</taxon>
        <taxon>Metazoa</taxon>
        <taxon>Ecdysozoa</taxon>
        <taxon>Nematoda</taxon>
        <taxon>Chromadorea</taxon>
        <taxon>Rhabditida</taxon>
        <taxon>Rhabditina</taxon>
        <taxon>Rhabditomorpha</taxon>
        <taxon>Rhabditoidea</taxon>
        <taxon>Rhabditidae</taxon>
        <taxon>Peloderinae</taxon>
        <taxon>Caenorhabditis</taxon>
    </lineage>
</organism>
<gene>
    <name evidence="7" type="ORF">CRE_10606</name>
</gene>
<dbReference type="RefSeq" id="XP_003094220.2">
    <property type="nucleotide sequence ID" value="XM_003094172.2"/>
</dbReference>
<evidence type="ECO:0000256" key="2">
    <source>
        <dbReference type="ARBA" id="ARBA00022771"/>
    </source>
</evidence>
<keyword evidence="3" id="KW-0862">Zinc</keyword>
<dbReference type="PANTHER" id="PTHR47156:SF7">
    <property type="entry name" value="RING-TYPE DOMAIN-CONTAINING PROTEIN"/>
    <property type="match status" value="1"/>
</dbReference>
<dbReference type="OrthoDB" id="9050235at2759"/>
<dbReference type="KEGG" id="crq:GCK72_011334"/>
<protein>
    <recommendedName>
        <fullName evidence="6">RING-type domain-containing protein</fullName>
    </recommendedName>
</protein>
<dbReference type="STRING" id="31234.E3NBM4"/>
<keyword evidence="2 4" id="KW-0863">Zinc-finger</keyword>
<evidence type="ECO:0000256" key="4">
    <source>
        <dbReference type="PROSITE-ProRule" id="PRU00175"/>
    </source>
</evidence>
<dbReference type="InParanoid" id="E3NBM4"/>
<sequence length="187" mass="21646">MSPPENSAPPPDTCPESLNDWHDEFMDPLIWNPPQNNEPTPTSRRLNYIERLLLDDDQPAVDAENDWNFMNIFGMRHPFGLREDKRLPPDAWELEPLRAPAPMMKNNNENVSRFDCKICYHGYNSTTRTPRILAKCGHTVCEVCAHQLLKENNFECADCPFCRKVTLLDEENVELPKNYALMEIMGI</sequence>
<feature type="domain" description="RING-type" evidence="6">
    <location>
        <begin position="116"/>
        <end position="163"/>
    </location>
</feature>
<dbReference type="InterPro" id="IPR001841">
    <property type="entry name" value="Znf_RING"/>
</dbReference>
<dbReference type="InterPro" id="IPR052667">
    <property type="entry name" value="E3_ubiquitin-ligase_RING"/>
</dbReference>
<dbReference type="PANTHER" id="PTHR47156">
    <property type="entry name" value="PROTEIN CBG20824"/>
    <property type="match status" value="1"/>
</dbReference>
<dbReference type="InterPro" id="IPR017907">
    <property type="entry name" value="Znf_RING_CS"/>
</dbReference>
<dbReference type="EMBL" id="DS268586">
    <property type="protein sequence ID" value="EFO92020.1"/>
    <property type="molecule type" value="Genomic_DNA"/>
</dbReference>
<feature type="compositionally biased region" description="Pro residues" evidence="5">
    <location>
        <begin position="1"/>
        <end position="13"/>
    </location>
</feature>
<dbReference type="PROSITE" id="PS00518">
    <property type="entry name" value="ZF_RING_1"/>
    <property type="match status" value="1"/>
</dbReference>
<keyword evidence="8" id="KW-1185">Reference proteome</keyword>
<dbReference type="Pfam" id="PF14634">
    <property type="entry name" value="zf-RING_5"/>
    <property type="match status" value="1"/>
</dbReference>
<evidence type="ECO:0000256" key="5">
    <source>
        <dbReference type="SAM" id="MobiDB-lite"/>
    </source>
</evidence>
<evidence type="ECO:0000259" key="6">
    <source>
        <dbReference type="PROSITE" id="PS50089"/>
    </source>
</evidence>
<evidence type="ECO:0000313" key="8">
    <source>
        <dbReference type="Proteomes" id="UP000008281"/>
    </source>
</evidence>
<proteinExistence type="predicted"/>
<dbReference type="SUPFAM" id="SSF57850">
    <property type="entry name" value="RING/U-box"/>
    <property type="match status" value="1"/>
</dbReference>
<dbReference type="AlphaFoldDB" id="E3NBM4"/>
<evidence type="ECO:0000256" key="1">
    <source>
        <dbReference type="ARBA" id="ARBA00022723"/>
    </source>
</evidence>
<dbReference type="Proteomes" id="UP000008281">
    <property type="component" value="Unassembled WGS sequence"/>
</dbReference>
<accession>E3NBM4</accession>
<dbReference type="SMART" id="SM00184">
    <property type="entry name" value="RING"/>
    <property type="match status" value="1"/>
</dbReference>
<dbReference type="InterPro" id="IPR013083">
    <property type="entry name" value="Znf_RING/FYVE/PHD"/>
</dbReference>
<dbReference type="Gene3D" id="3.30.40.10">
    <property type="entry name" value="Zinc/RING finger domain, C3HC4 (zinc finger)"/>
    <property type="match status" value="1"/>
</dbReference>
<feature type="region of interest" description="Disordered" evidence="5">
    <location>
        <begin position="1"/>
        <end position="42"/>
    </location>
</feature>
<dbReference type="GO" id="GO:0008270">
    <property type="term" value="F:zinc ion binding"/>
    <property type="evidence" value="ECO:0007669"/>
    <property type="project" value="UniProtKB-KW"/>
</dbReference>
<evidence type="ECO:0000313" key="7">
    <source>
        <dbReference type="EMBL" id="EFO92020.1"/>
    </source>
</evidence>